<dbReference type="PROSITE" id="PS50893">
    <property type="entry name" value="ABC_TRANSPORTER_2"/>
    <property type="match status" value="1"/>
</dbReference>
<dbReference type="GO" id="GO:0005524">
    <property type="term" value="F:ATP binding"/>
    <property type="evidence" value="ECO:0007669"/>
    <property type="project" value="UniProtKB-KW"/>
</dbReference>
<dbReference type="SUPFAM" id="SSF52540">
    <property type="entry name" value="P-loop containing nucleoside triphosphate hydrolases"/>
    <property type="match status" value="1"/>
</dbReference>
<dbReference type="Pfam" id="PF00005">
    <property type="entry name" value="ABC_tran"/>
    <property type="match status" value="1"/>
</dbReference>
<dbReference type="Proteomes" id="UP001138997">
    <property type="component" value="Unassembled WGS sequence"/>
</dbReference>
<evidence type="ECO:0000259" key="5">
    <source>
        <dbReference type="PROSITE" id="PS50893"/>
    </source>
</evidence>
<dbReference type="GO" id="GO:0016887">
    <property type="term" value="F:ATP hydrolysis activity"/>
    <property type="evidence" value="ECO:0007669"/>
    <property type="project" value="InterPro"/>
</dbReference>
<comment type="caution">
    <text evidence="6">The sequence shown here is derived from an EMBL/GenBank/DDBJ whole genome shotgun (WGS) entry which is preliminary data.</text>
</comment>
<name>A0A9X1SUF7_9ACTN</name>
<evidence type="ECO:0000313" key="7">
    <source>
        <dbReference type="Proteomes" id="UP001138997"/>
    </source>
</evidence>
<evidence type="ECO:0000313" key="6">
    <source>
        <dbReference type="EMBL" id="MCD5312386.1"/>
    </source>
</evidence>
<accession>A0A9X1SUF7</accession>
<dbReference type="InterPro" id="IPR003439">
    <property type="entry name" value="ABC_transporter-like_ATP-bd"/>
</dbReference>
<reference evidence="6" key="1">
    <citation type="submission" date="2021-11" db="EMBL/GenBank/DDBJ databases">
        <title>Streptomyces corallinus and Kineosporia corallina sp. nov., two new coral-derived marine actinobacteria.</title>
        <authorList>
            <person name="Buangrab K."/>
            <person name="Sutthacheep M."/>
            <person name="Yeemin T."/>
            <person name="Harunari E."/>
            <person name="Igarashi Y."/>
            <person name="Sripreechasak P."/>
            <person name="Kanchanasin P."/>
            <person name="Tanasupawat S."/>
            <person name="Phongsopitanun W."/>
        </authorList>
    </citation>
    <scope>NUCLEOTIDE SEQUENCE</scope>
    <source>
        <strain evidence="6">JCM 31032</strain>
    </source>
</reference>
<evidence type="ECO:0000256" key="4">
    <source>
        <dbReference type="ARBA" id="ARBA00022840"/>
    </source>
</evidence>
<keyword evidence="7" id="KW-1185">Reference proteome</keyword>
<dbReference type="SMART" id="SM00382">
    <property type="entry name" value="AAA"/>
    <property type="match status" value="1"/>
</dbReference>
<evidence type="ECO:0000256" key="2">
    <source>
        <dbReference type="ARBA" id="ARBA00022448"/>
    </source>
</evidence>
<proteinExistence type="inferred from homology"/>
<dbReference type="InterPro" id="IPR003593">
    <property type="entry name" value="AAA+_ATPase"/>
</dbReference>
<protein>
    <submittedName>
        <fullName evidence="6">ATP-binding cassette domain-containing protein</fullName>
    </submittedName>
</protein>
<organism evidence="6 7">
    <name type="scientific">Kineosporia babensis</name>
    <dbReference type="NCBI Taxonomy" id="499548"/>
    <lineage>
        <taxon>Bacteria</taxon>
        <taxon>Bacillati</taxon>
        <taxon>Actinomycetota</taxon>
        <taxon>Actinomycetes</taxon>
        <taxon>Kineosporiales</taxon>
        <taxon>Kineosporiaceae</taxon>
        <taxon>Kineosporia</taxon>
    </lineage>
</organism>
<evidence type="ECO:0000256" key="3">
    <source>
        <dbReference type="ARBA" id="ARBA00022741"/>
    </source>
</evidence>
<keyword evidence="2" id="KW-0813">Transport</keyword>
<dbReference type="RefSeq" id="WP_231442531.1">
    <property type="nucleotide sequence ID" value="NZ_JAJOMB010000007.1"/>
</dbReference>
<dbReference type="PANTHER" id="PTHR43335:SF4">
    <property type="entry name" value="ABC TRANSPORTER, ATP-BINDING PROTEIN"/>
    <property type="match status" value="1"/>
</dbReference>
<sequence length="303" mass="32154">MAISARHLDKAFSGVHAVRDLSFDVRPGIVTGFLGPNGSGKSTTMRLMLHLVRGGGVTTFGGQRIDQLRRPLRTIGAVLDPAAHNPHRSARAHLRIFAAAAGMPASRADEVLDLVGLTHAASRSSGEFSLGMQQRLALAAALVGDPEYLILDEPANGLDPQGIRWLRDFLTARTDEGRTVLLSSHQLAEIAQTADEVIVLGRGEIVTQGLLRDFVDQFSHQQVLVRSPAVDRLAGCLKANDIGPFTATGTDGLLITGDVNTAQIGDLAGHYGITLHELSSHSSSLEEAFLEATAATTDYQGTA</sequence>
<dbReference type="PANTHER" id="PTHR43335">
    <property type="entry name" value="ABC TRANSPORTER, ATP-BINDING PROTEIN"/>
    <property type="match status" value="1"/>
</dbReference>
<gene>
    <name evidence="6" type="ORF">LR394_15870</name>
</gene>
<keyword evidence="4 6" id="KW-0067">ATP-binding</keyword>
<evidence type="ECO:0000256" key="1">
    <source>
        <dbReference type="ARBA" id="ARBA00005417"/>
    </source>
</evidence>
<dbReference type="EMBL" id="JAJOMB010000007">
    <property type="protein sequence ID" value="MCD5312386.1"/>
    <property type="molecule type" value="Genomic_DNA"/>
</dbReference>
<dbReference type="Gene3D" id="3.40.50.300">
    <property type="entry name" value="P-loop containing nucleotide triphosphate hydrolases"/>
    <property type="match status" value="1"/>
</dbReference>
<keyword evidence="3" id="KW-0547">Nucleotide-binding</keyword>
<dbReference type="InterPro" id="IPR017871">
    <property type="entry name" value="ABC_transporter-like_CS"/>
</dbReference>
<dbReference type="InterPro" id="IPR027417">
    <property type="entry name" value="P-loop_NTPase"/>
</dbReference>
<comment type="similarity">
    <text evidence="1">Belongs to the ABC transporter superfamily.</text>
</comment>
<feature type="domain" description="ABC transporter" evidence="5">
    <location>
        <begin position="3"/>
        <end position="227"/>
    </location>
</feature>
<dbReference type="PROSITE" id="PS00211">
    <property type="entry name" value="ABC_TRANSPORTER_1"/>
    <property type="match status" value="1"/>
</dbReference>
<dbReference type="AlphaFoldDB" id="A0A9X1SUF7"/>